<comment type="similarity">
    <text evidence="1">Belongs to the TFIIE alpha subunit family.</text>
</comment>
<dbReference type="Ensembl" id="ENSCMIT00000033867.1">
    <property type="protein sequence ID" value="ENSCMIP00000033361.1"/>
    <property type="gene ID" value="ENSCMIG00000014235.1"/>
</dbReference>
<evidence type="ECO:0000313" key="7">
    <source>
        <dbReference type="Proteomes" id="UP000314986"/>
    </source>
</evidence>
<dbReference type="Gene3D" id="3.30.40.10">
    <property type="entry name" value="Zinc/RING finger domain, C3HC4 (zinc finger)"/>
    <property type="match status" value="1"/>
</dbReference>
<reference evidence="7" key="2">
    <citation type="journal article" date="2007" name="PLoS Biol.">
        <title>Survey sequencing and comparative analysis of the elephant shark (Callorhinchus milii) genome.</title>
        <authorList>
            <person name="Venkatesh B."/>
            <person name="Kirkness E.F."/>
            <person name="Loh Y.H."/>
            <person name="Halpern A.L."/>
            <person name="Lee A.P."/>
            <person name="Johnson J."/>
            <person name="Dandona N."/>
            <person name="Viswanathan L.D."/>
            <person name="Tay A."/>
            <person name="Venter J.C."/>
            <person name="Strausberg R.L."/>
            <person name="Brenner S."/>
        </authorList>
    </citation>
    <scope>NUCLEOTIDE SEQUENCE [LARGE SCALE GENOMIC DNA]</scope>
</reference>
<proteinExistence type="inferred from homology"/>
<organism evidence="6 7">
    <name type="scientific">Callorhinchus milii</name>
    <name type="common">Ghost shark</name>
    <dbReference type="NCBI Taxonomy" id="7868"/>
    <lineage>
        <taxon>Eukaryota</taxon>
        <taxon>Metazoa</taxon>
        <taxon>Chordata</taxon>
        <taxon>Craniata</taxon>
        <taxon>Vertebrata</taxon>
        <taxon>Chondrichthyes</taxon>
        <taxon>Holocephali</taxon>
        <taxon>Chimaeriformes</taxon>
        <taxon>Callorhinchidae</taxon>
        <taxon>Callorhinchus</taxon>
    </lineage>
</organism>
<reference evidence="7" key="3">
    <citation type="journal article" date="2014" name="Nature">
        <title>Elephant shark genome provides unique insights into gnathostome evolution.</title>
        <authorList>
            <consortium name="International Elephant Shark Genome Sequencing Consortium"/>
            <person name="Venkatesh B."/>
            <person name="Lee A.P."/>
            <person name="Ravi V."/>
            <person name="Maurya A.K."/>
            <person name="Lian M.M."/>
            <person name="Swann J.B."/>
            <person name="Ohta Y."/>
            <person name="Flajnik M.F."/>
            <person name="Sutoh Y."/>
            <person name="Kasahara M."/>
            <person name="Hoon S."/>
            <person name="Gangu V."/>
            <person name="Roy S.W."/>
            <person name="Irimia M."/>
            <person name="Korzh V."/>
            <person name="Kondrychyn I."/>
            <person name="Lim Z.W."/>
            <person name="Tay B.H."/>
            <person name="Tohari S."/>
            <person name="Kong K.W."/>
            <person name="Ho S."/>
            <person name="Lorente-Galdos B."/>
            <person name="Quilez J."/>
            <person name="Marques-Bonet T."/>
            <person name="Raney B.J."/>
            <person name="Ingham P.W."/>
            <person name="Tay A."/>
            <person name="Hillier L.W."/>
            <person name="Minx P."/>
            <person name="Boehm T."/>
            <person name="Wilson R.K."/>
            <person name="Brenner S."/>
            <person name="Warren W.C."/>
        </authorList>
    </citation>
    <scope>NUCLEOTIDE SEQUENCE [LARGE SCALE GENOMIC DNA]</scope>
</reference>
<dbReference type="PANTHER" id="PTHR13097:SF10">
    <property type="entry name" value="HTH TFE_IIEALPHA-TYPE DOMAIN-CONTAINING PROTEIN"/>
    <property type="match status" value="1"/>
</dbReference>
<reference evidence="6" key="5">
    <citation type="submission" date="2025-09" db="UniProtKB">
        <authorList>
            <consortium name="Ensembl"/>
        </authorList>
    </citation>
    <scope>IDENTIFICATION</scope>
</reference>
<evidence type="ECO:0000256" key="3">
    <source>
        <dbReference type="ARBA" id="ARBA00023163"/>
    </source>
</evidence>
<accession>A0A4W3J153</accession>
<evidence type="ECO:0000256" key="1">
    <source>
        <dbReference type="ARBA" id="ARBA00008947"/>
    </source>
</evidence>
<sequence length="413" mass="47703">MGDQEVITEVPVALKRLAKYVVRGFYRVEYSLTLDLLIRYPCVKEEDLQLLLKFEKKQLRTILNTLKSDKLIKSRTQVERSADGKSFRHNYYYINYKLLVDVVKYKLDHIRRKIEADERNSSTRLSFNCPSCSSIFSDLEVNHLFDPYTGNLNCTYCQTEVEESSVLTERDAQTLLAIFNEQIEPIYALLHETENITIPYVLLEPQPMEIPELSQNQKSYSFVNFNGSVEKWSTKASIYGDMYVENVDINVQDPETKKIKNPIKEQLKWMTENIVEEHNLGAMSKQIVIEMPETLDRNANSKSDSFNNEVIKTLLVHEKKVSFEAVSTSNANRSEADSDTSASEEETKNAKLGSNLDLEEEEYQFEENDPTVFIAGKSHLYSEVSQNPDLVSLMNDEERESYIHIGQEMFQAI</sequence>
<dbReference type="AlphaFoldDB" id="A0A4W3J153"/>
<dbReference type="Proteomes" id="UP000314986">
    <property type="component" value="Unassembled WGS sequence"/>
</dbReference>
<dbReference type="SUPFAM" id="SSF57783">
    <property type="entry name" value="Zinc beta-ribbon"/>
    <property type="match status" value="1"/>
</dbReference>
<dbReference type="GO" id="GO:0006367">
    <property type="term" value="P:transcription initiation at RNA polymerase II promoter"/>
    <property type="evidence" value="ECO:0007669"/>
    <property type="project" value="InterPro"/>
</dbReference>
<dbReference type="InterPro" id="IPR039997">
    <property type="entry name" value="TFE"/>
</dbReference>
<gene>
    <name evidence="6" type="primary">LOC103178231</name>
</gene>
<protein>
    <submittedName>
        <fullName evidence="6">General transcription factor IIE subunit 1-like</fullName>
    </submittedName>
</protein>
<dbReference type="Gene3D" id="6.10.140.1250">
    <property type="match status" value="1"/>
</dbReference>
<dbReference type="InterPro" id="IPR017919">
    <property type="entry name" value="TFIIE/TFIIEa_HTH"/>
</dbReference>
<dbReference type="SMART" id="SM00531">
    <property type="entry name" value="TFIIE"/>
    <property type="match status" value="1"/>
</dbReference>
<name>A0A4W3J153_CALMI</name>
<reference evidence="7" key="1">
    <citation type="journal article" date="2006" name="Science">
        <title>Ancient noncoding elements conserved in the human genome.</title>
        <authorList>
            <person name="Venkatesh B."/>
            <person name="Kirkness E.F."/>
            <person name="Loh Y.H."/>
            <person name="Halpern A.L."/>
            <person name="Lee A.P."/>
            <person name="Johnson J."/>
            <person name="Dandona N."/>
            <person name="Viswanathan L.D."/>
            <person name="Tay A."/>
            <person name="Venter J.C."/>
            <person name="Strausberg R.L."/>
            <person name="Brenner S."/>
        </authorList>
    </citation>
    <scope>NUCLEOTIDE SEQUENCE [LARGE SCALE GENOMIC DNA]</scope>
</reference>
<evidence type="ECO:0000256" key="4">
    <source>
        <dbReference type="SAM" id="MobiDB-lite"/>
    </source>
</evidence>
<dbReference type="InterPro" id="IPR024550">
    <property type="entry name" value="TFIIEa/SarR/Rpc3_HTH_dom"/>
</dbReference>
<dbReference type="Pfam" id="PF02002">
    <property type="entry name" value="TFIIE_alpha"/>
    <property type="match status" value="1"/>
</dbReference>
<feature type="region of interest" description="Disordered" evidence="4">
    <location>
        <begin position="327"/>
        <end position="356"/>
    </location>
</feature>
<evidence type="ECO:0000256" key="2">
    <source>
        <dbReference type="ARBA" id="ARBA00023015"/>
    </source>
</evidence>
<dbReference type="OMA" id="ILIRYPC"/>
<dbReference type="InterPro" id="IPR002853">
    <property type="entry name" value="TFIIE_asu"/>
</dbReference>
<dbReference type="InParanoid" id="A0A4W3J153"/>
<dbReference type="PROSITE" id="PS51344">
    <property type="entry name" value="HTH_TFE_IIE"/>
    <property type="match status" value="1"/>
</dbReference>
<dbReference type="InterPro" id="IPR013083">
    <property type="entry name" value="Znf_RING/FYVE/PHD"/>
</dbReference>
<dbReference type="Pfam" id="PF11521">
    <property type="entry name" value="TFIIE-A_C"/>
    <property type="match status" value="1"/>
</dbReference>
<dbReference type="PANTHER" id="PTHR13097">
    <property type="entry name" value="TRANSCRIPTION INITIATION FACTOR IIE, ALPHA SUBUNIT"/>
    <property type="match status" value="1"/>
</dbReference>
<dbReference type="InterPro" id="IPR021600">
    <property type="entry name" value="TFIIE_asu_C"/>
</dbReference>
<evidence type="ECO:0000259" key="5">
    <source>
        <dbReference type="PROSITE" id="PS51344"/>
    </source>
</evidence>
<evidence type="ECO:0000313" key="6">
    <source>
        <dbReference type="Ensembl" id="ENSCMIP00000033361.1"/>
    </source>
</evidence>
<dbReference type="GeneTree" id="ENSGT00390000016696"/>
<keyword evidence="3" id="KW-0804">Transcription</keyword>
<keyword evidence="7" id="KW-1185">Reference proteome</keyword>
<reference evidence="6" key="4">
    <citation type="submission" date="2025-08" db="UniProtKB">
        <authorList>
            <consortium name="Ensembl"/>
        </authorList>
    </citation>
    <scope>IDENTIFICATION</scope>
</reference>
<keyword evidence="2" id="KW-0805">Transcription regulation</keyword>
<feature type="domain" description="HTH TFE/IIEalpha-type" evidence="5">
    <location>
        <begin position="14"/>
        <end position="104"/>
    </location>
</feature>
<dbReference type="STRING" id="7868.ENSCMIP00000033361"/>
<dbReference type="GO" id="GO:0005673">
    <property type="term" value="C:transcription factor TFIIE complex"/>
    <property type="evidence" value="ECO:0007669"/>
    <property type="project" value="TreeGrafter"/>
</dbReference>